<reference evidence="3 4" key="1">
    <citation type="submission" date="2019-06" db="EMBL/GenBank/DDBJ databases">
        <title>Paenimaribius caenipelagi gen. nov., sp. nov., isolated from a tidal flat.</title>
        <authorList>
            <person name="Yoon J.-H."/>
        </authorList>
    </citation>
    <scope>NUCLEOTIDE SEQUENCE [LARGE SCALE GENOMIC DNA]</scope>
    <source>
        <strain evidence="3 4">JBTF-M29</strain>
    </source>
</reference>
<protein>
    <submittedName>
        <fullName evidence="3">C-type cytochrome biogenesis protein CcmI</fullName>
    </submittedName>
</protein>
<keyword evidence="2" id="KW-0812">Transmembrane</keyword>
<comment type="caution">
    <text evidence="3">The sequence shown here is derived from an EMBL/GenBank/DDBJ whole genome shotgun (WGS) entry which is preliminary data.</text>
</comment>
<dbReference type="GO" id="GO:0017004">
    <property type="term" value="P:cytochrome complex assembly"/>
    <property type="evidence" value="ECO:0007669"/>
    <property type="project" value="UniProtKB-KW"/>
</dbReference>
<evidence type="ECO:0000256" key="1">
    <source>
        <dbReference type="ARBA" id="ARBA00022748"/>
    </source>
</evidence>
<gene>
    <name evidence="3" type="primary">ccmI</name>
    <name evidence="3" type="ORF">FEV53_00905</name>
</gene>
<dbReference type="AlphaFoldDB" id="A0A547QB49"/>
<dbReference type="RefSeq" id="WP_142832930.1">
    <property type="nucleotide sequence ID" value="NZ_VFSV01000001.1"/>
</dbReference>
<sequence>MLFWIIAFALAALCLIPIALTLLRDRRDGAVSPDMVVYRDQLDEIERDLARGVLTEDEATRTRTEVARRLLEAEAREAGPQGRKGPGRVGAAIAALLVLAGTAGVYFWIGAPGVPDLPLSTRLEQAQKLRESRPSQAELEERVAAARPDDAEEIDPNFTQLMERLRATMADRPDDLEGWTLLARNEARLMNFAAAAEAQDRVLELKGDKATTEDATDAVELRIYAAGGIVSTEAEQRLDSILAVDLENPRARYYKGLALAQIGRPDMTFTLWRPVLETQPAGTPVAEAIRGQIGEIAMLAGVRYDPPATAPGPDASDMAAAAEMDPEARQQMIRSMVDGLSERLATEGGSPDEWARLIRALGVLGETDRAKAIVAEARQVFAASPEAVQLIEQTARDAGLAE</sequence>
<dbReference type="Proteomes" id="UP000318590">
    <property type="component" value="Unassembled WGS sequence"/>
</dbReference>
<name>A0A547QB49_9RHOB</name>
<dbReference type="SUPFAM" id="SSF48452">
    <property type="entry name" value="TPR-like"/>
    <property type="match status" value="1"/>
</dbReference>
<evidence type="ECO:0000256" key="2">
    <source>
        <dbReference type="SAM" id="Phobius"/>
    </source>
</evidence>
<keyword evidence="2" id="KW-1133">Transmembrane helix</keyword>
<accession>A0A547QB49</accession>
<dbReference type="NCBIfam" id="TIGR03142">
    <property type="entry name" value="cytochro_ccmI"/>
    <property type="match status" value="1"/>
</dbReference>
<keyword evidence="4" id="KW-1185">Reference proteome</keyword>
<dbReference type="InterPro" id="IPR017560">
    <property type="entry name" value="Cyt_c_biogenesis_CcmI"/>
</dbReference>
<keyword evidence="1" id="KW-0201">Cytochrome c-type biogenesis</keyword>
<organism evidence="3 4">
    <name type="scientific">Palleronia caenipelagi</name>
    <dbReference type="NCBI Taxonomy" id="2489174"/>
    <lineage>
        <taxon>Bacteria</taxon>
        <taxon>Pseudomonadati</taxon>
        <taxon>Pseudomonadota</taxon>
        <taxon>Alphaproteobacteria</taxon>
        <taxon>Rhodobacterales</taxon>
        <taxon>Roseobacteraceae</taxon>
        <taxon>Palleronia</taxon>
    </lineage>
</organism>
<dbReference type="EMBL" id="VFSV01000001">
    <property type="protein sequence ID" value="TRD23608.1"/>
    <property type="molecule type" value="Genomic_DNA"/>
</dbReference>
<dbReference type="OrthoDB" id="9815847at2"/>
<evidence type="ECO:0000313" key="4">
    <source>
        <dbReference type="Proteomes" id="UP000318590"/>
    </source>
</evidence>
<feature type="transmembrane region" description="Helical" evidence="2">
    <location>
        <begin position="89"/>
        <end position="109"/>
    </location>
</feature>
<dbReference type="InterPro" id="IPR011990">
    <property type="entry name" value="TPR-like_helical_dom_sf"/>
</dbReference>
<evidence type="ECO:0000313" key="3">
    <source>
        <dbReference type="EMBL" id="TRD23608.1"/>
    </source>
</evidence>
<proteinExistence type="predicted"/>
<feature type="transmembrane region" description="Helical" evidence="2">
    <location>
        <begin position="6"/>
        <end position="23"/>
    </location>
</feature>
<dbReference type="Gene3D" id="1.25.40.10">
    <property type="entry name" value="Tetratricopeptide repeat domain"/>
    <property type="match status" value="1"/>
</dbReference>
<keyword evidence="2" id="KW-0472">Membrane</keyword>